<dbReference type="SUPFAM" id="SSF47973">
    <property type="entry name" value="Ribosomal protein S7"/>
    <property type="match status" value="1"/>
</dbReference>
<dbReference type="GO" id="GO:1990904">
    <property type="term" value="C:ribonucleoprotein complex"/>
    <property type="evidence" value="ECO:0007669"/>
    <property type="project" value="UniProtKB-KW"/>
</dbReference>
<dbReference type="Pfam" id="PF00177">
    <property type="entry name" value="Ribosomal_S7"/>
    <property type="match status" value="1"/>
</dbReference>
<evidence type="ECO:0000256" key="1">
    <source>
        <dbReference type="ARBA" id="ARBA00007151"/>
    </source>
</evidence>
<dbReference type="Gene3D" id="1.10.455.10">
    <property type="entry name" value="Ribosomal protein S7 domain"/>
    <property type="match status" value="1"/>
</dbReference>
<evidence type="ECO:0000256" key="3">
    <source>
        <dbReference type="ARBA" id="ARBA00023274"/>
    </source>
</evidence>
<keyword evidence="2 5" id="KW-0689">Ribosomal protein</keyword>
<feature type="domain" description="Small ribosomal subunit protein uS7" evidence="4">
    <location>
        <begin position="99"/>
        <end position="183"/>
    </location>
</feature>
<evidence type="ECO:0000256" key="2">
    <source>
        <dbReference type="ARBA" id="ARBA00022980"/>
    </source>
</evidence>
<dbReference type="GO" id="GO:0005840">
    <property type="term" value="C:ribosome"/>
    <property type="evidence" value="ECO:0007669"/>
    <property type="project" value="UniProtKB-KW"/>
</dbReference>
<proteinExistence type="inferred from homology"/>
<dbReference type="EMBL" id="MK518072">
    <property type="protein sequence ID" value="QFQ52413.1"/>
    <property type="molecule type" value="Genomic_DNA"/>
</dbReference>
<comment type="similarity">
    <text evidence="1">Belongs to the universal ribosomal protein uS7 family.</text>
</comment>
<dbReference type="InterPro" id="IPR036823">
    <property type="entry name" value="Ribosomal_uS7_dom_sf"/>
</dbReference>
<name>A0A5P8HBJ1_9EUKA</name>
<evidence type="ECO:0000313" key="5">
    <source>
        <dbReference type="EMBL" id="QFQ52413.1"/>
    </source>
</evidence>
<gene>
    <name evidence="5" type="primary">rps7</name>
</gene>
<keyword evidence="5" id="KW-0496">Mitochondrion</keyword>
<protein>
    <submittedName>
        <fullName evidence="5">Ribosomal protein S7</fullName>
    </submittedName>
</protein>
<evidence type="ECO:0000259" key="4">
    <source>
        <dbReference type="Pfam" id="PF00177"/>
    </source>
</evidence>
<reference evidence="5" key="1">
    <citation type="journal article" date="2019" name="J. Eukaryot. Microbiol.">
        <title>A Comparative Characterization of the Mitochondrial Genomes of Paramoeba aparasomata and Neoparamoeba pemaquidensis (Amoebozoa, Paramoebidae).</title>
        <authorList>
            <person name="Bondarenko N."/>
            <person name="EkaterinaVolkova"/>
            <person name="Masharsky A."/>
            <person name="Kudryavtsev A."/>
            <person name="Smirnov A."/>
        </authorList>
    </citation>
    <scope>NUCLEOTIDE SEQUENCE</scope>
</reference>
<dbReference type="AlphaFoldDB" id="A0A5P8HBJ1"/>
<dbReference type="InterPro" id="IPR023798">
    <property type="entry name" value="Ribosomal_uS7_dom"/>
</dbReference>
<geneLocation type="mitochondrion" evidence="5"/>
<accession>A0A5P8HBJ1</accession>
<sequence length="200" mass="24299">MPSIDKLYLYKNYSRLKNIELNRRIDKSNKKLLIRKKLDFVPENHKQIQITQIKGFEKNLIKRWFISFVSVVSKKGCLEKYRNYIFLVFKRLNKNFNLFEFFFMLEKKLSITFESFKKKIAGRHFLIPIGLDPYKRINAITRLVISSLKLRKERKFVDKLYNELLDIINNQGFSINRRLTYTKQLKDILTNIRFLNEKYI</sequence>
<organism evidence="5">
    <name type="scientific">Paramoeba aparasomata</name>
    <dbReference type="NCBI Taxonomy" id="2583407"/>
    <lineage>
        <taxon>Eukaryota</taxon>
        <taxon>Amoebozoa</taxon>
        <taxon>Discosea</taxon>
        <taxon>Flabellinia</taxon>
        <taxon>Dactylopodida</taxon>
        <taxon>Paramoebidae</taxon>
        <taxon>Paramoeba</taxon>
    </lineage>
</organism>
<keyword evidence="3" id="KW-0687">Ribonucleoprotein</keyword>